<feature type="transmembrane region" description="Helical" evidence="1">
    <location>
        <begin position="181"/>
        <end position="203"/>
    </location>
</feature>
<dbReference type="Proteomes" id="UP000190813">
    <property type="component" value="Unassembled WGS sequence"/>
</dbReference>
<evidence type="ECO:0008006" key="4">
    <source>
        <dbReference type="Google" id="ProtNLM"/>
    </source>
</evidence>
<keyword evidence="1" id="KW-0812">Transmembrane</keyword>
<keyword evidence="3" id="KW-1185">Reference proteome</keyword>
<evidence type="ECO:0000313" key="2">
    <source>
        <dbReference type="EMBL" id="OPC63456.1"/>
    </source>
</evidence>
<feature type="transmembrane region" description="Helical" evidence="1">
    <location>
        <begin position="223"/>
        <end position="239"/>
    </location>
</feature>
<keyword evidence="1" id="KW-1133">Transmembrane helix</keyword>
<sequence>MKAKIINFFKTIFPVNSSELFVLLFFMVVYGVFGWFIASQFRLVYDDRIPWDAYFSFDNYSIIVSGGAWERHPFSNYFFNIIRESALWISGGKTNATFRIALSMLSTITVAFTMLQCYKYFRNIIKLPLSISLFLLLFFGLFTTPILLSFTPETYTFSFFLLVFFNYFAALKLSQEKKIGLIPLTCFSILIGGLTITNIMKVYIPVLFEKGLFRKWKHFGRTILYGIISVGVFILLYLWRLDFRLQLIINQTSSQYERFSKPKVTPLWDMMTSWFWGGSMLFPSFITRNYTSRTGFEYKALFMDVYSSWASYLFVALIALLLIWSLISNYKNKLVLILGLSLLCDVIIHCVLKFGLHTSYIYGGHFIFVVPMLLGWLFYSQRGNPKTISGLWVILIILFAYLGFNNIYRLTEFITFANRYYN</sequence>
<keyword evidence="1" id="KW-0472">Membrane</keyword>
<feature type="transmembrane region" description="Helical" evidence="1">
    <location>
        <begin position="127"/>
        <end position="148"/>
    </location>
</feature>
<evidence type="ECO:0000313" key="3">
    <source>
        <dbReference type="Proteomes" id="UP000190813"/>
    </source>
</evidence>
<feature type="transmembrane region" description="Helical" evidence="1">
    <location>
        <begin position="154"/>
        <end position="174"/>
    </location>
</feature>
<comment type="caution">
    <text evidence="2">The sequence shown here is derived from an EMBL/GenBank/DDBJ whole genome shotgun (WGS) entry which is preliminary data.</text>
</comment>
<dbReference type="EMBL" id="MAHX01000016">
    <property type="protein sequence ID" value="OPC63456.1"/>
    <property type="molecule type" value="Genomic_DNA"/>
</dbReference>
<gene>
    <name evidence="2" type="ORF">BAZ10_05060</name>
</gene>
<name>A0A1T3MG42_9FLAO</name>
<dbReference type="AlphaFoldDB" id="A0A1T3MG42"/>
<feature type="transmembrane region" description="Helical" evidence="1">
    <location>
        <begin position="360"/>
        <end position="379"/>
    </location>
</feature>
<protein>
    <recommendedName>
        <fullName evidence="4">Glycosyltransferase RgtA/B/C/D-like domain-containing protein</fullName>
    </recommendedName>
</protein>
<feature type="transmembrane region" description="Helical" evidence="1">
    <location>
        <begin position="96"/>
        <end position="115"/>
    </location>
</feature>
<accession>A0A1T3MG42</accession>
<dbReference type="RefSeq" id="WP_221407374.1">
    <property type="nucleotide sequence ID" value="NZ_CBCSBR010000009.1"/>
</dbReference>
<dbReference type="InterPro" id="IPR045726">
    <property type="entry name" value="DUF6080"/>
</dbReference>
<organism evidence="2 3">
    <name type="scientific">Elizabethkingia occulta</name>
    <dbReference type="NCBI Taxonomy" id="1867263"/>
    <lineage>
        <taxon>Bacteria</taxon>
        <taxon>Pseudomonadati</taxon>
        <taxon>Bacteroidota</taxon>
        <taxon>Flavobacteriia</taxon>
        <taxon>Flavobacteriales</taxon>
        <taxon>Weeksellaceae</taxon>
        <taxon>Elizabethkingia</taxon>
    </lineage>
</organism>
<feature type="transmembrane region" description="Helical" evidence="1">
    <location>
        <begin position="334"/>
        <end position="354"/>
    </location>
</feature>
<evidence type="ECO:0000256" key="1">
    <source>
        <dbReference type="SAM" id="Phobius"/>
    </source>
</evidence>
<dbReference type="Pfam" id="PF19558">
    <property type="entry name" value="DUF6080"/>
    <property type="match status" value="2"/>
</dbReference>
<feature type="transmembrane region" description="Helical" evidence="1">
    <location>
        <begin position="306"/>
        <end position="327"/>
    </location>
</feature>
<proteinExistence type="predicted"/>
<feature type="transmembrane region" description="Helical" evidence="1">
    <location>
        <begin position="391"/>
        <end position="408"/>
    </location>
</feature>
<feature type="transmembrane region" description="Helical" evidence="1">
    <location>
        <begin position="20"/>
        <end position="38"/>
    </location>
</feature>
<feature type="transmembrane region" description="Helical" evidence="1">
    <location>
        <begin position="267"/>
        <end position="286"/>
    </location>
</feature>
<reference evidence="2 3" key="1">
    <citation type="submission" date="2016-06" db="EMBL/GenBank/DDBJ databases">
        <title>Revisiting the taxonomy of the Elizabethkingia Genus based on Whole-Genome Sequencing, Optical Mapping, and MALDI-TOF.</title>
        <authorList>
            <person name="Nicholson A.C."/>
        </authorList>
    </citation>
    <scope>NUCLEOTIDE SEQUENCE [LARGE SCALE GENOMIC DNA]</scope>
    <source>
        <strain evidence="2 3">G4070</strain>
    </source>
</reference>